<dbReference type="EMBL" id="LXQA010024884">
    <property type="protein sequence ID" value="MCH93419.1"/>
    <property type="molecule type" value="Genomic_DNA"/>
</dbReference>
<gene>
    <name evidence="1" type="ORF">A2U01_0014369</name>
</gene>
<comment type="caution">
    <text evidence="1">The sequence shown here is derived from an EMBL/GenBank/DDBJ whole genome shotgun (WGS) entry which is preliminary data.</text>
</comment>
<protein>
    <submittedName>
        <fullName evidence="1">Putative cation-transporting ATPase</fullName>
    </submittedName>
</protein>
<reference evidence="1 2" key="1">
    <citation type="journal article" date="2018" name="Front. Plant Sci.">
        <title>Red Clover (Trifolium pratense) and Zigzag Clover (T. medium) - A Picture of Genomic Similarities and Differences.</title>
        <authorList>
            <person name="Dluhosova J."/>
            <person name="Istvanek J."/>
            <person name="Nedelnik J."/>
            <person name="Repkova J."/>
        </authorList>
    </citation>
    <scope>NUCLEOTIDE SEQUENCE [LARGE SCALE GENOMIC DNA]</scope>
    <source>
        <strain evidence="2">cv. 10/8</strain>
        <tissue evidence="1">Leaf</tissue>
    </source>
</reference>
<dbReference type="AlphaFoldDB" id="A0A392N2J7"/>
<name>A0A392N2J7_9FABA</name>
<evidence type="ECO:0000313" key="1">
    <source>
        <dbReference type="EMBL" id="MCH93419.1"/>
    </source>
</evidence>
<dbReference type="Proteomes" id="UP000265520">
    <property type="component" value="Unassembled WGS sequence"/>
</dbReference>
<evidence type="ECO:0000313" key="2">
    <source>
        <dbReference type="Proteomes" id="UP000265520"/>
    </source>
</evidence>
<accession>A0A392N2J7</accession>
<proteinExistence type="predicted"/>
<sequence length="55" mass="5961">MLGFLPLPFVSEARSLDRDMVESGLTFAGFVVFNCPIRSDSATVLSGLKESSHDL</sequence>
<keyword evidence="2" id="KW-1185">Reference proteome</keyword>
<organism evidence="1 2">
    <name type="scientific">Trifolium medium</name>
    <dbReference type="NCBI Taxonomy" id="97028"/>
    <lineage>
        <taxon>Eukaryota</taxon>
        <taxon>Viridiplantae</taxon>
        <taxon>Streptophyta</taxon>
        <taxon>Embryophyta</taxon>
        <taxon>Tracheophyta</taxon>
        <taxon>Spermatophyta</taxon>
        <taxon>Magnoliopsida</taxon>
        <taxon>eudicotyledons</taxon>
        <taxon>Gunneridae</taxon>
        <taxon>Pentapetalae</taxon>
        <taxon>rosids</taxon>
        <taxon>fabids</taxon>
        <taxon>Fabales</taxon>
        <taxon>Fabaceae</taxon>
        <taxon>Papilionoideae</taxon>
        <taxon>50 kb inversion clade</taxon>
        <taxon>NPAAA clade</taxon>
        <taxon>Hologalegina</taxon>
        <taxon>IRL clade</taxon>
        <taxon>Trifolieae</taxon>
        <taxon>Trifolium</taxon>
    </lineage>
</organism>
<feature type="non-terminal residue" evidence="1">
    <location>
        <position position="55"/>
    </location>
</feature>